<dbReference type="InterPro" id="IPR036890">
    <property type="entry name" value="HATPase_C_sf"/>
</dbReference>
<evidence type="ECO:0000313" key="1">
    <source>
        <dbReference type="EMBL" id="PJB17149.1"/>
    </source>
</evidence>
<accession>A0A2M8AHS6</accession>
<dbReference type="Proteomes" id="UP000230611">
    <property type="component" value="Unassembled WGS sequence"/>
</dbReference>
<name>A0A2M8AHS6_9BACT</name>
<dbReference type="EMBL" id="PFUO01000066">
    <property type="protein sequence ID" value="PJB17149.1"/>
    <property type="molecule type" value="Genomic_DNA"/>
</dbReference>
<sequence>MAAKEIPISKPSRIIKQQAEATIQHLIDAVVELVTNCDDSYKRLEDNGKRLSGKIDLYVSREKGGRCKEFKIKDCAQGMDRKKLETAIEYGGETSGFVEGKSVRGLLGRGLKESILALGEGEIYTKKEGLINCVKIWWDEEERKALYDFIENKDFEKQDQDISEFINSNENGTLIKIVVKNEKIKIPEGDKFAIQITDHYALRDINSSENRKIILTFEDLGRRKLKSSVPIKFTPPDGELIANETLSLSGYGDSIQIKIWESSNSLTSQPARYDPFSRAGVLVKTEDAILDNQLFKYDGDAAAFYFWGEVYCNGIAPKLREAAKQGKESEIIDLTRKGLNWRSDYCRSIQKMIEKQLTPLIQKKKKELEKGEKKEVSQTTKNVLKNICKLLDKLAKKEFKEWEGPVSKEFQELTLVPAYANIEVNKARPLSVYAPKELIKSSGAKISVTSDNGDIRILFPCTKRLGLSWNINLDRHPTNPNVWYKFFKVIGREIGKEAFISCKLGNQRAEAVVKVVQPIEEKEPKKKRKRKKGGFISDIVPNTISNPIQRVEYEENSGEMKIYVKFPGVQRYFASDLKEIESREDSRAILAELVGEAFCKVLARKKIETSGTFGGQEGQIDAFNSEVNNMQRKYLDRIHELILNWRGFK</sequence>
<gene>
    <name evidence="1" type="ORF">CO116_01365</name>
</gene>
<comment type="caution">
    <text evidence="1">The sequence shown here is derived from an EMBL/GenBank/DDBJ whole genome shotgun (WGS) entry which is preliminary data.</text>
</comment>
<dbReference type="SUPFAM" id="SSF55874">
    <property type="entry name" value="ATPase domain of HSP90 chaperone/DNA topoisomerase II/histidine kinase"/>
    <property type="match status" value="1"/>
</dbReference>
<proteinExistence type="predicted"/>
<organism evidence="1 2">
    <name type="scientific">Candidatus Falkowbacteria bacterium CG_4_9_14_3_um_filter_38_19</name>
    <dbReference type="NCBI Taxonomy" id="1974559"/>
    <lineage>
        <taxon>Bacteria</taxon>
        <taxon>Candidatus Falkowiibacteriota</taxon>
    </lineage>
</organism>
<protein>
    <submittedName>
        <fullName evidence="1">Uncharacterized protein</fullName>
    </submittedName>
</protein>
<reference evidence="2" key="1">
    <citation type="submission" date="2017-09" db="EMBL/GenBank/DDBJ databases">
        <title>Depth-based differentiation of microbial function through sediment-hosted aquifers and enrichment of novel symbionts in the deep terrestrial subsurface.</title>
        <authorList>
            <person name="Probst A.J."/>
            <person name="Ladd B."/>
            <person name="Jarett J.K."/>
            <person name="Geller-Mcgrath D.E."/>
            <person name="Sieber C.M.K."/>
            <person name="Emerson J.B."/>
            <person name="Anantharaman K."/>
            <person name="Thomas B.C."/>
            <person name="Malmstrom R."/>
            <person name="Stieglmeier M."/>
            <person name="Klingl A."/>
            <person name="Woyke T."/>
            <person name="Ryan C.M."/>
            <person name="Banfield J.F."/>
        </authorList>
    </citation>
    <scope>NUCLEOTIDE SEQUENCE [LARGE SCALE GENOMIC DNA]</scope>
</reference>
<dbReference type="AlphaFoldDB" id="A0A2M8AHS6"/>
<dbReference type="Gene3D" id="3.30.565.10">
    <property type="entry name" value="Histidine kinase-like ATPase, C-terminal domain"/>
    <property type="match status" value="1"/>
</dbReference>
<evidence type="ECO:0000313" key="2">
    <source>
        <dbReference type="Proteomes" id="UP000230611"/>
    </source>
</evidence>
<dbReference type="Pfam" id="PF13589">
    <property type="entry name" value="HATPase_c_3"/>
    <property type="match status" value="1"/>
</dbReference>